<reference evidence="2 3" key="1">
    <citation type="submission" date="2019-07" db="EMBL/GenBank/DDBJ databases">
        <title>Finished genome of Venturia effusa.</title>
        <authorList>
            <person name="Young C.A."/>
            <person name="Cox M.P."/>
            <person name="Ganley A.R.D."/>
            <person name="David W.J."/>
        </authorList>
    </citation>
    <scope>NUCLEOTIDE SEQUENCE [LARGE SCALE GENOMIC DNA]</scope>
    <source>
        <strain evidence="3">albino</strain>
    </source>
</reference>
<evidence type="ECO:0000313" key="3">
    <source>
        <dbReference type="Proteomes" id="UP000316270"/>
    </source>
</evidence>
<keyword evidence="3" id="KW-1185">Reference proteome</keyword>
<feature type="compositionally biased region" description="Low complexity" evidence="1">
    <location>
        <begin position="29"/>
        <end position="39"/>
    </location>
</feature>
<evidence type="ECO:0000256" key="1">
    <source>
        <dbReference type="SAM" id="MobiDB-lite"/>
    </source>
</evidence>
<dbReference type="EMBL" id="CP042191">
    <property type="protein sequence ID" value="QDS72019.1"/>
    <property type="molecule type" value="Genomic_DNA"/>
</dbReference>
<feature type="region of interest" description="Disordered" evidence="1">
    <location>
        <begin position="152"/>
        <end position="196"/>
    </location>
</feature>
<feature type="compositionally biased region" description="Basic residues" evidence="1">
    <location>
        <begin position="1"/>
        <end position="11"/>
    </location>
</feature>
<dbReference type="OrthoDB" id="10546242at2759"/>
<feature type="region of interest" description="Disordered" evidence="1">
    <location>
        <begin position="1"/>
        <end position="39"/>
    </location>
</feature>
<proteinExistence type="predicted"/>
<organism evidence="2 3">
    <name type="scientific">Venturia effusa</name>
    <dbReference type="NCBI Taxonomy" id="50376"/>
    <lineage>
        <taxon>Eukaryota</taxon>
        <taxon>Fungi</taxon>
        <taxon>Dikarya</taxon>
        <taxon>Ascomycota</taxon>
        <taxon>Pezizomycotina</taxon>
        <taxon>Dothideomycetes</taxon>
        <taxon>Pleosporomycetidae</taxon>
        <taxon>Venturiales</taxon>
        <taxon>Venturiaceae</taxon>
        <taxon>Venturia</taxon>
    </lineage>
</organism>
<gene>
    <name evidence="2" type="ORF">FKW77_002031</name>
</gene>
<sequence>MSPHHNNHHHHQPDPYEEDPYSSADEATTTRLTTTRTRRTTQNITTVTRALSHPAPSWDPQNLAFTTALSTIREDSDVKRQLERIEDIKTLARDPVLADAMYTEVMAVVVLAARAVCKAGGRVGRDGGREGEEAEEEAEEGFCWRVGRHPRFGSRAEEGGVGARPSAVGGRLGGQRRSDGGRERGDNFSLKVRTNS</sequence>
<dbReference type="AlphaFoldDB" id="A0A517L8S0"/>
<evidence type="ECO:0000313" key="2">
    <source>
        <dbReference type="EMBL" id="QDS72019.1"/>
    </source>
</evidence>
<feature type="compositionally biased region" description="Basic and acidic residues" evidence="1">
    <location>
        <begin position="176"/>
        <end position="186"/>
    </location>
</feature>
<dbReference type="Proteomes" id="UP000316270">
    <property type="component" value="Chromosome 7"/>
</dbReference>
<protein>
    <submittedName>
        <fullName evidence="2">Uncharacterized protein</fullName>
    </submittedName>
</protein>
<accession>A0A517L8S0</accession>
<name>A0A517L8S0_9PEZI</name>